<dbReference type="KEGG" id="rhi:NGR_c11450"/>
<dbReference type="STRING" id="394.NGR_c11450"/>
<evidence type="ECO:0000313" key="2">
    <source>
        <dbReference type="EMBL" id="ACP24930.1"/>
    </source>
</evidence>
<dbReference type="eggNOG" id="ENOG50312MS">
    <property type="taxonomic scope" value="Bacteria"/>
</dbReference>
<keyword evidence="1" id="KW-0812">Transmembrane</keyword>
<accession>C3MAT7</accession>
<dbReference type="RefSeq" id="WP_012707713.1">
    <property type="nucleotide sequence ID" value="NC_012587.1"/>
</dbReference>
<dbReference type="Proteomes" id="UP000001054">
    <property type="component" value="Chromosome"/>
</dbReference>
<protein>
    <recommendedName>
        <fullName evidence="4">Transmembrane protein</fullName>
    </recommendedName>
</protein>
<dbReference type="HOGENOM" id="CLU_2828289_0_0_5"/>
<dbReference type="PATRIC" id="fig|394.7.peg.3971"/>
<sequence length="66" mass="7266">MSVWLRIALYIVAGWLYGSGYIGEEVKDLITTDPAMAASIEAGISALIASIPIAWWRLAKRLGWKT</sequence>
<dbReference type="AlphaFoldDB" id="C3MAT7"/>
<proteinExistence type="predicted"/>
<evidence type="ECO:0008006" key="4">
    <source>
        <dbReference type="Google" id="ProtNLM"/>
    </source>
</evidence>
<evidence type="ECO:0000256" key="1">
    <source>
        <dbReference type="SAM" id="Phobius"/>
    </source>
</evidence>
<gene>
    <name evidence="2" type="ordered locus">NGR_c11450</name>
</gene>
<reference evidence="2 3" key="1">
    <citation type="journal article" date="2009" name="Appl. Environ. Microbiol.">
        <title>Rhizobium sp. strain NGR234 possesses a remarkable number of secretion systems.</title>
        <authorList>
            <person name="Schmeisser C."/>
            <person name="Liesegang H."/>
            <person name="Krysciak D."/>
            <person name="Bakkou N."/>
            <person name="Le Quere A."/>
            <person name="Wollherr A."/>
            <person name="Heinemeyer I."/>
            <person name="Morgenstern B."/>
            <person name="Pommerening-Roeser A."/>
            <person name="Flores M."/>
            <person name="Palacios R."/>
            <person name="Brenner S."/>
            <person name="Gottschalk G."/>
            <person name="Schmitz R.A."/>
            <person name="Broughton W.J."/>
            <person name="Perret X."/>
            <person name="Strittmatter A.W."/>
            <person name="Streit W.R."/>
        </authorList>
    </citation>
    <scope>NUCLEOTIDE SEQUENCE [LARGE SCALE GENOMIC DNA]</scope>
    <source>
        <strain evidence="3">NBRC 101917 / NGR234</strain>
    </source>
</reference>
<dbReference type="OrthoDB" id="8454970at2"/>
<evidence type="ECO:0000313" key="3">
    <source>
        <dbReference type="Proteomes" id="UP000001054"/>
    </source>
</evidence>
<keyword evidence="1" id="KW-1133">Transmembrane helix</keyword>
<dbReference type="EMBL" id="CP001389">
    <property type="protein sequence ID" value="ACP24930.1"/>
    <property type="molecule type" value="Genomic_DNA"/>
</dbReference>
<organism evidence="2 3">
    <name type="scientific">Sinorhizobium fredii (strain NBRC 101917 / NGR234)</name>
    <dbReference type="NCBI Taxonomy" id="394"/>
    <lineage>
        <taxon>Bacteria</taxon>
        <taxon>Pseudomonadati</taxon>
        <taxon>Pseudomonadota</taxon>
        <taxon>Alphaproteobacteria</taxon>
        <taxon>Hyphomicrobiales</taxon>
        <taxon>Rhizobiaceae</taxon>
        <taxon>Sinorhizobium/Ensifer group</taxon>
        <taxon>Sinorhizobium</taxon>
    </lineage>
</organism>
<feature type="transmembrane region" description="Helical" evidence="1">
    <location>
        <begin position="7"/>
        <end position="23"/>
    </location>
</feature>
<keyword evidence="1" id="KW-0472">Membrane</keyword>
<keyword evidence="3" id="KW-1185">Reference proteome</keyword>
<feature type="transmembrane region" description="Helical" evidence="1">
    <location>
        <begin position="35"/>
        <end position="56"/>
    </location>
</feature>
<name>C3MAT7_SINFN</name>